<accession>A0A655XL77</accession>
<proteinExistence type="predicted"/>
<dbReference type="Proteomes" id="UP000041770">
    <property type="component" value="Unassembled WGS sequence"/>
</dbReference>
<gene>
    <name evidence="1" type="ORF">ERS013200_00711</name>
</gene>
<sequence>MLVSAASTSGQLRVFRPQSGLTHKRCAGIFSAALRSRSSIHACAGMLGE</sequence>
<name>A0A655XL77_VIBCL</name>
<evidence type="ECO:0000313" key="2">
    <source>
        <dbReference type="Proteomes" id="UP000041770"/>
    </source>
</evidence>
<evidence type="ECO:0000313" key="1">
    <source>
        <dbReference type="EMBL" id="CSC15843.1"/>
    </source>
</evidence>
<dbReference type="EMBL" id="CWQY01000003">
    <property type="protein sequence ID" value="CSC15843.1"/>
    <property type="molecule type" value="Genomic_DNA"/>
</dbReference>
<organism evidence="1 2">
    <name type="scientific">Vibrio cholerae</name>
    <dbReference type="NCBI Taxonomy" id="666"/>
    <lineage>
        <taxon>Bacteria</taxon>
        <taxon>Pseudomonadati</taxon>
        <taxon>Pseudomonadota</taxon>
        <taxon>Gammaproteobacteria</taxon>
        <taxon>Vibrionales</taxon>
        <taxon>Vibrionaceae</taxon>
        <taxon>Vibrio</taxon>
    </lineage>
</organism>
<dbReference type="AlphaFoldDB" id="A0A655XL77"/>
<reference evidence="1 2" key="1">
    <citation type="submission" date="2015-07" db="EMBL/GenBank/DDBJ databases">
        <authorList>
            <consortium name="Pathogen Informatics"/>
        </authorList>
    </citation>
    <scope>NUCLEOTIDE SEQUENCE [LARGE SCALE GENOMIC DNA]</scope>
    <source>
        <strain evidence="1 2">A316</strain>
    </source>
</reference>
<protein>
    <submittedName>
        <fullName evidence="1">Uncharacterized protein</fullName>
    </submittedName>
</protein>